<evidence type="ECO:0000313" key="2">
    <source>
        <dbReference type="Proteomes" id="UP001497623"/>
    </source>
</evidence>
<evidence type="ECO:0008006" key="3">
    <source>
        <dbReference type="Google" id="ProtNLM"/>
    </source>
</evidence>
<evidence type="ECO:0000313" key="1">
    <source>
        <dbReference type="EMBL" id="CAL4228710.1"/>
    </source>
</evidence>
<sequence>APIKQRVQTFKYILLHSDYEIRLNFSSNPQPNNTEWFYQTNFMKMPSNIQIPSDNRKFSTSLINLGNFNHQALLRIAGITKEDIQTKFNLHVGNAMGEADYKVNLFMA</sequence>
<accession>A0AAV2SRQ1</accession>
<keyword evidence="2" id="KW-1185">Reference proteome</keyword>
<dbReference type="Proteomes" id="UP001497623">
    <property type="component" value="Unassembled WGS sequence"/>
</dbReference>
<proteinExistence type="predicted"/>
<dbReference type="EMBL" id="CAXKWB010106310">
    <property type="protein sequence ID" value="CAL4228710.1"/>
    <property type="molecule type" value="Genomic_DNA"/>
</dbReference>
<gene>
    <name evidence="1" type="ORF">MNOR_LOCUS39646</name>
</gene>
<dbReference type="InterPro" id="IPR013783">
    <property type="entry name" value="Ig-like_fold"/>
</dbReference>
<protein>
    <recommendedName>
        <fullName evidence="3">Apolipoprotein B</fullName>
    </recommendedName>
</protein>
<organism evidence="1 2">
    <name type="scientific">Meganyctiphanes norvegica</name>
    <name type="common">Northern krill</name>
    <name type="synonym">Thysanopoda norvegica</name>
    <dbReference type="NCBI Taxonomy" id="48144"/>
    <lineage>
        <taxon>Eukaryota</taxon>
        <taxon>Metazoa</taxon>
        <taxon>Ecdysozoa</taxon>
        <taxon>Arthropoda</taxon>
        <taxon>Crustacea</taxon>
        <taxon>Multicrustacea</taxon>
        <taxon>Malacostraca</taxon>
        <taxon>Eumalacostraca</taxon>
        <taxon>Eucarida</taxon>
        <taxon>Euphausiacea</taxon>
        <taxon>Euphausiidae</taxon>
        <taxon>Meganyctiphanes</taxon>
    </lineage>
</organism>
<feature type="non-terminal residue" evidence="1">
    <location>
        <position position="1"/>
    </location>
</feature>
<comment type="caution">
    <text evidence="1">The sequence shown here is derived from an EMBL/GenBank/DDBJ whole genome shotgun (WGS) entry which is preliminary data.</text>
</comment>
<name>A0AAV2SRQ1_MEGNR</name>
<dbReference type="Gene3D" id="2.60.40.10">
    <property type="entry name" value="Immunoglobulins"/>
    <property type="match status" value="1"/>
</dbReference>
<feature type="non-terminal residue" evidence="1">
    <location>
        <position position="108"/>
    </location>
</feature>
<dbReference type="AlphaFoldDB" id="A0AAV2SRQ1"/>
<reference evidence="1 2" key="1">
    <citation type="submission" date="2024-05" db="EMBL/GenBank/DDBJ databases">
        <authorList>
            <person name="Wallberg A."/>
        </authorList>
    </citation>
    <scope>NUCLEOTIDE SEQUENCE [LARGE SCALE GENOMIC DNA]</scope>
</reference>